<dbReference type="SMART" id="SM00369">
    <property type="entry name" value="LRR_TYP"/>
    <property type="match status" value="4"/>
</dbReference>
<evidence type="ECO:0000259" key="3">
    <source>
        <dbReference type="Pfam" id="PF23247"/>
    </source>
</evidence>
<dbReference type="InterPro" id="IPR032675">
    <property type="entry name" value="LRR_dom_sf"/>
</dbReference>
<dbReference type="PANTHER" id="PTHR33463">
    <property type="entry name" value="NB-ARC DOMAIN-CONTAINING PROTEIN-RELATED"/>
    <property type="match status" value="1"/>
</dbReference>
<proteinExistence type="predicted"/>
<dbReference type="OrthoDB" id="122245at2759"/>
<dbReference type="InterPro" id="IPR057135">
    <property type="entry name" value="At4g27190-like_LRR"/>
</dbReference>
<dbReference type="Pfam" id="PF23247">
    <property type="entry name" value="LRR_RPS2"/>
    <property type="match status" value="1"/>
</dbReference>
<dbReference type="Proteomes" id="UP001151287">
    <property type="component" value="Unassembled WGS sequence"/>
</dbReference>
<dbReference type="SUPFAM" id="SSF52047">
    <property type="entry name" value="RNI-like"/>
    <property type="match status" value="1"/>
</dbReference>
<comment type="caution">
    <text evidence="4">The sequence shown here is derived from an EMBL/GenBank/DDBJ whole genome shotgun (WGS) entry which is preliminary data.</text>
</comment>
<gene>
    <name evidence="4" type="ORF">LUZ63_015824</name>
</gene>
<name>A0A9Q0CDS6_9POAL</name>
<dbReference type="EMBL" id="JAMQYH010000004">
    <property type="protein sequence ID" value="KAJ1691669.1"/>
    <property type="molecule type" value="Genomic_DNA"/>
</dbReference>
<dbReference type="Gene3D" id="3.80.10.10">
    <property type="entry name" value="Ribonuclease Inhibitor"/>
    <property type="match status" value="3"/>
</dbReference>
<dbReference type="InterPro" id="IPR050905">
    <property type="entry name" value="Plant_NBS-LRR"/>
</dbReference>
<reference evidence="4" key="1">
    <citation type="journal article" date="2022" name="Cell">
        <title>Repeat-based holocentromeres influence genome architecture and karyotype evolution.</title>
        <authorList>
            <person name="Hofstatter P.G."/>
            <person name="Thangavel G."/>
            <person name="Lux T."/>
            <person name="Neumann P."/>
            <person name="Vondrak T."/>
            <person name="Novak P."/>
            <person name="Zhang M."/>
            <person name="Costa L."/>
            <person name="Castellani M."/>
            <person name="Scott A."/>
            <person name="Toegelov H."/>
            <person name="Fuchs J."/>
            <person name="Mata-Sucre Y."/>
            <person name="Dias Y."/>
            <person name="Vanzela A.L.L."/>
            <person name="Huettel B."/>
            <person name="Almeida C.C.S."/>
            <person name="Simkova H."/>
            <person name="Souza G."/>
            <person name="Pedrosa-Harand A."/>
            <person name="Macas J."/>
            <person name="Mayer K.F.X."/>
            <person name="Houben A."/>
            <person name="Marques A."/>
        </authorList>
    </citation>
    <scope>NUCLEOTIDE SEQUENCE</scope>
    <source>
        <strain evidence="4">RhyBre1mFocal</strain>
    </source>
</reference>
<feature type="domain" description="Disease resistance protein At4g27190-like leucine-rich repeats" evidence="3">
    <location>
        <begin position="550"/>
        <end position="656"/>
    </location>
</feature>
<dbReference type="SUPFAM" id="SSF52058">
    <property type="entry name" value="L domain-like"/>
    <property type="match status" value="1"/>
</dbReference>
<protein>
    <recommendedName>
        <fullName evidence="3">Disease resistance protein At4g27190-like leucine-rich repeats domain-containing protein</fullName>
    </recommendedName>
</protein>
<keyword evidence="2" id="KW-0677">Repeat</keyword>
<evidence type="ECO:0000256" key="2">
    <source>
        <dbReference type="ARBA" id="ARBA00022737"/>
    </source>
</evidence>
<keyword evidence="1" id="KW-0433">Leucine-rich repeat</keyword>
<evidence type="ECO:0000313" key="4">
    <source>
        <dbReference type="EMBL" id="KAJ1691669.1"/>
    </source>
</evidence>
<evidence type="ECO:0000256" key="1">
    <source>
        <dbReference type="ARBA" id="ARBA00022614"/>
    </source>
</evidence>
<evidence type="ECO:0000313" key="5">
    <source>
        <dbReference type="Proteomes" id="UP001151287"/>
    </source>
</evidence>
<organism evidence="4 5">
    <name type="scientific">Rhynchospora breviuscula</name>
    <dbReference type="NCBI Taxonomy" id="2022672"/>
    <lineage>
        <taxon>Eukaryota</taxon>
        <taxon>Viridiplantae</taxon>
        <taxon>Streptophyta</taxon>
        <taxon>Embryophyta</taxon>
        <taxon>Tracheophyta</taxon>
        <taxon>Spermatophyta</taxon>
        <taxon>Magnoliopsida</taxon>
        <taxon>Liliopsida</taxon>
        <taxon>Poales</taxon>
        <taxon>Cyperaceae</taxon>
        <taxon>Cyperoideae</taxon>
        <taxon>Rhynchosporeae</taxon>
        <taxon>Rhynchospora</taxon>
    </lineage>
</organism>
<accession>A0A9Q0CDS6</accession>
<dbReference type="PANTHER" id="PTHR33463:SF28">
    <property type="entry name" value="VTA1_CALLOSE SYNTHASE N-TERMINAL DOMAIN-CONTAINING PROTEIN"/>
    <property type="match status" value="1"/>
</dbReference>
<sequence>MTNLQFLSLRGCTRLRSLTLDSSSNLSSSPLGPLQHLEFLDLDGVSLDSIPDDVPKSKSKLRYLNLSCASIVSLSLPFFQDVSNLKELFFLGCASLKYLPPSLTNLFSLETFYISESQLVSFPIKTFDQMPKLCDLNLKNNQQLCFLPKLAGNTSLRSFSLSGSPMITHVSLRACRSLEIACLDDLDKLEELDLAELARLKSFSLSRSHITHLSLRACRSLETVYLHGLNQLEELDLSATSIKELPECISNLQRLRRLHMLALPKLRRLPWHKLRQIPNVFNVDQCEQEKIGDHEFAIQSSVEENCQRSKYSVGAQFFLTDTRLFSSFGLPNFVDVELDRPASFRSFFISVSSRNKRSNYENNDMDINFIDPFQNKKLACYEDIPLIASAFKQQFRERAPLNRHIEISSTKQYPSGLDNILGVTKSLSVGDNDFISSLTDLSTEFKMLLECKLRQCRHMHAIFKPTIYNLGPELETLWASELEKLTEVLAYLEIEKDGVAQLSEKEYGLDLIVQVVSEDEQITSRMRRTKSGDWIEVDRESEITWWWGRNEFSSLKHVHLEYCARLERIFPVKLLLPHLETLTVIHCGNLKTVFYEINYIWVYDSSDNNVRFQNLHTVQLHELPKLSHLYERYMEPLVMRQWKKLHFRGCWNLQQLPLLVEERSQKVLVDGEARQCKKLKARMGKDQLSHYDFKSPHPLASIKEHVKNNIFLM</sequence>
<dbReference type="InterPro" id="IPR003591">
    <property type="entry name" value="Leu-rich_rpt_typical-subtyp"/>
</dbReference>
<keyword evidence="5" id="KW-1185">Reference proteome</keyword>
<dbReference type="AlphaFoldDB" id="A0A9Q0CDS6"/>